<proteinExistence type="inferred from homology"/>
<evidence type="ECO:0000256" key="6">
    <source>
        <dbReference type="ARBA" id="ARBA00023033"/>
    </source>
</evidence>
<gene>
    <name evidence="8" type="ORF">CRHIZ90672A_00016354</name>
</gene>
<dbReference type="Proteomes" id="UP000696573">
    <property type="component" value="Unassembled WGS sequence"/>
</dbReference>
<organism evidence="8 9">
    <name type="scientific">Clonostachys rhizophaga</name>
    <dbReference type="NCBI Taxonomy" id="160324"/>
    <lineage>
        <taxon>Eukaryota</taxon>
        <taxon>Fungi</taxon>
        <taxon>Dikarya</taxon>
        <taxon>Ascomycota</taxon>
        <taxon>Pezizomycotina</taxon>
        <taxon>Sordariomycetes</taxon>
        <taxon>Hypocreomycetidae</taxon>
        <taxon>Hypocreales</taxon>
        <taxon>Bionectriaceae</taxon>
        <taxon>Clonostachys</taxon>
    </lineage>
</organism>
<keyword evidence="6" id="KW-0503">Monooxygenase</keyword>
<keyword evidence="5" id="KW-0560">Oxidoreductase</keyword>
<sequence>MNISERKKELNVITVGGGVAGLSLANMLEKFGINYSLLEAHTDLAPQAGASIALLPTYLGSARALSHLRVSSINLIYVAQGEQFSLFCAIRKEVRHELRLRVPIHILTSHRLGYPQVFTERQQLLRILYDNLKDKSRCMTNKRIERVELCQDRVQVHTEDGSLYEGDVVLGADGTHSIVREQMLRVIPKSILKIPDTFSVSADVRCMFGISENVQALLRDSEDMITYPGRSYLIISGPSHRTYWFLFESLNETIRGTILPRYSEEDEIRMVERYANDHVGDSTTFRGVYQHRLRSALLPMEEFVSTRWSYDRIITIGDSAHKIDPISGQGGNNAIEDAATLVNSITRWLSSHHSREESIAIILSTVQTSRIDRMRQLAKEAHLLQSILTRKAFASQIVSKYLVPALGIDKILLRRINAICVEAPHINVLQYLRKHAQHRSMTSCHHGQKTTNDHERVVGIYSLGLCSSAAILSCFIIRHFLDISCLKQ</sequence>
<evidence type="ECO:0000256" key="2">
    <source>
        <dbReference type="ARBA" id="ARBA00007992"/>
    </source>
</evidence>
<evidence type="ECO:0000256" key="4">
    <source>
        <dbReference type="ARBA" id="ARBA00022827"/>
    </source>
</evidence>
<dbReference type="GO" id="GO:0071949">
    <property type="term" value="F:FAD binding"/>
    <property type="evidence" value="ECO:0007669"/>
    <property type="project" value="InterPro"/>
</dbReference>
<keyword evidence="4" id="KW-0274">FAD</keyword>
<name>A0A9N9VHH0_9HYPO</name>
<dbReference type="OrthoDB" id="10029326at2759"/>
<evidence type="ECO:0000256" key="1">
    <source>
        <dbReference type="ARBA" id="ARBA00001974"/>
    </source>
</evidence>
<dbReference type="PRINTS" id="PR00420">
    <property type="entry name" value="RNGMNOXGNASE"/>
</dbReference>
<dbReference type="AlphaFoldDB" id="A0A9N9VHH0"/>
<evidence type="ECO:0000259" key="7">
    <source>
        <dbReference type="Pfam" id="PF01494"/>
    </source>
</evidence>
<protein>
    <recommendedName>
        <fullName evidence="7">FAD-binding domain-containing protein</fullName>
    </recommendedName>
</protein>
<keyword evidence="9" id="KW-1185">Reference proteome</keyword>
<dbReference type="Pfam" id="PF01494">
    <property type="entry name" value="FAD_binding_3"/>
    <property type="match status" value="1"/>
</dbReference>
<dbReference type="PANTHER" id="PTHR47356">
    <property type="entry name" value="FAD-DEPENDENT MONOOXYGENASE ASQG-RELATED"/>
    <property type="match status" value="1"/>
</dbReference>
<comment type="similarity">
    <text evidence="2">Belongs to the paxM FAD-dependent monooxygenase family.</text>
</comment>
<dbReference type="InterPro" id="IPR050562">
    <property type="entry name" value="FAD_mOase_fung"/>
</dbReference>
<dbReference type="SUPFAM" id="SSF51905">
    <property type="entry name" value="FAD/NAD(P)-binding domain"/>
    <property type="match status" value="1"/>
</dbReference>
<evidence type="ECO:0000256" key="3">
    <source>
        <dbReference type="ARBA" id="ARBA00022630"/>
    </source>
</evidence>
<dbReference type="InterPro" id="IPR002938">
    <property type="entry name" value="FAD-bd"/>
</dbReference>
<feature type="domain" description="FAD-binding" evidence="7">
    <location>
        <begin position="10"/>
        <end position="351"/>
    </location>
</feature>
<evidence type="ECO:0000313" key="8">
    <source>
        <dbReference type="EMBL" id="CAH0022544.1"/>
    </source>
</evidence>
<evidence type="ECO:0000256" key="5">
    <source>
        <dbReference type="ARBA" id="ARBA00023002"/>
    </source>
</evidence>
<keyword evidence="3" id="KW-0285">Flavoprotein</keyword>
<dbReference type="GO" id="GO:0004497">
    <property type="term" value="F:monooxygenase activity"/>
    <property type="evidence" value="ECO:0007669"/>
    <property type="project" value="UniProtKB-KW"/>
</dbReference>
<accession>A0A9N9VHH0</accession>
<comment type="cofactor">
    <cofactor evidence="1">
        <name>FAD</name>
        <dbReference type="ChEBI" id="CHEBI:57692"/>
    </cofactor>
</comment>
<dbReference type="InterPro" id="IPR036188">
    <property type="entry name" value="FAD/NAD-bd_sf"/>
</dbReference>
<dbReference type="Gene3D" id="3.50.50.60">
    <property type="entry name" value="FAD/NAD(P)-binding domain"/>
    <property type="match status" value="1"/>
</dbReference>
<dbReference type="PANTHER" id="PTHR47356:SF2">
    <property type="entry name" value="FAD-BINDING DOMAIN-CONTAINING PROTEIN-RELATED"/>
    <property type="match status" value="1"/>
</dbReference>
<reference evidence="8" key="1">
    <citation type="submission" date="2021-10" db="EMBL/GenBank/DDBJ databases">
        <authorList>
            <person name="Piombo E."/>
        </authorList>
    </citation>
    <scope>NUCLEOTIDE SEQUENCE</scope>
</reference>
<evidence type="ECO:0000313" key="9">
    <source>
        <dbReference type="Proteomes" id="UP000696573"/>
    </source>
</evidence>
<comment type="caution">
    <text evidence="8">The sequence shown here is derived from an EMBL/GenBank/DDBJ whole genome shotgun (WGS) entry which is preliminary data.</text>
</comment>
<dbReference type="EMBL" id="CABFNQ020000679">
    <property type="protein sequence ID" value="CAH0022544.1"/>
    <property type="molecule type" value="Genomic_DNA"/>
</dbReference>